<sequence length="549" mass="62759">MMLSPKDRPRIALNTWSESPRSISSLHDDIMYEIFLRNITRLHDYDSSLTITRYTSQVCRSWRTLILDRPAIWGRLINYHSLIQKTDHWRDEVLRRSRNSSLWINWVISSPNSLASGQFPRRGTSFFFSILDTHWDRIQHLRIKFRDWDIETGLWQPLLRPAPNLRSCSLISTRAPVTLFSPSELPFTPIFSNHAPSLYDFATQCFSFSLSTPWLCQLRCLHLPRLFSVFSILSALCSTPLLESLTIENVATDPTHNSSSLPSANLPNLAKLCLTRGELGVLNDIMTYIRPADGYVVRCEGEVTSSAFMTGRFKASFSTLSAALRRFLLTHTVTSFEFSLSSTHFMASATTACGTDKFTITIFYEDFHLFPEDLYHSFPSIVSSCDLAFVKTLALELHGSLLTHPTLYFPFFSSLSSVTKLQTGDSTLRIILDMPPNPASESIMFPLLDVLSLDDYDGALYDPDLILEFLRRRKESGKPICQLDIGLLEDWAENHDMKASLEELTGMVLIWRHYLHQEFRYVCGSGQPDRIFVVPSSDDEFDSLDEEEY</sequence>
<dbReference type="HOGENOM" id="CLU_030662_0_0_1"/>
<dbReference type="Proteomes" id="UP000027222">
    <property type="component" value="Unassembled WGS sequence"/>
</dbReference>
<evidence type="ECO:0008006" key="3">
    <source>
        <dbReference type="Google" id="ProtNLM"/>
    </source>
</evidence>
<reference evidence="2" key="1">
    <citation type="journal article" date="2014" name="Proc. Natl. Acad. Sci. U.S.A.">
        <title>Extensive sampling of basidiomycete genomes demonstrates inadequacy of the white-rot/brown-rot paradigm for wood decay fungi.</title>
        <authorList>
            <person name="Riley R."/>
            <person name="Salamov A.A."/>
            <person name="Brown D.W."/>
            <person name="Nagy L.G."/>
            <person name="Floudas D."/>
            <person name="Held B.W."/>
            <person name="Levasseur A."/>
            <person name="Lombard V."/>
            <person name="Morin E."/>
            <person name="Otillar R."/>
            <person name="Lindquist E.A."/>
            <person name="Sun H."/>
            <person name="LaButti K.M."/>
            <person name="Schmutz J."/>
            <person name="Jabbour D."/>
            <person name="Luo H."/>
            <person name="Baker S.E."/>
            <person name="Pisabarro A.G."/>
            <person name="Walton J.D."/>
            <person name="Blanchette R.A."/>
            <person name="Henrissat B."/>
            <person name="Martin F."/>
            <person name="Cullen D."/>
            <person name="Hibbett D.S."/>
            <person name="Grigoriev I.V."/>
        </authorList>
    </citation>
    <scope>NUCLEOTIDE SEQUENCE [LARGE SCALE GENOMIC DNA]</scope>
    <source>
        <strain evidence="2">CBS 339.88</strain>
    </source>
</reference>
<dbReference type="AlphaFoldDB" id="A0A067SV58"/>
<proteinExistence type="predicted"/>
<accession>A0A067SV58</accession>
<keyword evidence="2" id="KW-1185">Reference proteome</keyword>
<dbReference type="EMBL" id="KL142396">
    <property type="protein sequence ID" value="KDR70658.1"/>
    <property type="molecule type" value="Genomic_DNA"/>
</dbReference>
<dbReference type="Gene3D" id="1.20.1280.50">
    <property type="match status" value="1"/>
</dbReference>
<dbReference type="OrthoDB" id="2973282at2759"/>
<gene>
    <name evidence="1" type="ORF">GALMADRAFT_880253</name>
</gene>
<protein>
    <recommendedName>
        <fullName evidence="3">F-box domain-containing protein</fullName>
    </recommendedName>
</protein>
<name>A0A067SV58_GALM3</name>
<organism evidence="1 2">
    <name type="scientific">Galerina marginata (strain CBS 339.88)</name>
    <dbReference type="NCBI Taxonomy" id="685588"/>
    <lineage>
        <taxon>Eukaryota</taxon>
        <taxon>Fungi</taxon>
        <taxon>Dikarya</taxon>
        <taxon>Basidiomycota</taxon>
        <taxon>Agaricomycotina</taxon>
        <taxon>Agaricomycetes</taxon>
        <taxon>Agaricomycetidae</taxon>
        <taxon>Agaricales</taxon>
        <taxon>Agaricineae</taxon>
        <taxon>Strophariaceae</taxon>
        <taxon>Galerina</taxon>
    </lineage>
</organism>
<evidence type="ECO:0000313" key="2">
    <source>
        <dbReference type="Proteomes" id="UP000027222"/>
    </source>
</evidence>
<evidence type="ECO:0000313" key="1">
    <source>
        <dbReference type="EMBL" id="KDR70658.1"/>
    </source>
</evidence>